<dbReference type="SUPFAM" id="SSF56112">
    <property type="entry name" value="Protein kinase-like (PK-like)"/>
    <property type="match status" value="1"/>
</dbReference>
<comment type="caution">
    <text evidence="8">The sequence shown here is derived from an EMBL/GenBank/DDBJ whole genome shotgun (WGS) entry which is preliminary data.</text>
</comment>
<dbReference type="InterPro" id="IPR008271">
    <property type="entry name" value="Ser/Thr_kinase_AS"/>
</dbReference>
<dbReference type="GO" id="GO:0004674">
    <property type="term" value="F:protein serine/threonine kinase activity"/>
    <property type="evidence" value="ECO:0007669"/>
    <property type="project" value="UniProtKB-EC"/>
</dbReference>
<dbReference type="InterPro" id="IPR011009">
    <property type="entry name" value="Kinase-like_dom_sf"/>
</dbReference>
<dbReference type="EC" id="2.7.11.1" evidence="1"/>
<gene>
    <name evidence="8" type="primary">WNK6_2</name>
    <name evidence="8" type="ORF">PIB30_086337</name>
</gene>
<dbReference type="Proteomes" id="UP001341840">
    <property type="component" value="Unassembled WGS sequence"/>
</dbReference>
<keyword evidence="3 8" id="KW-0418">Kinase</keyword>
<feature type="region of interest" description="Disordered" evidence="6">
    <location>
        <begin position="458"/>
        <end position="494"/>
    </location>
</feature>
<evidence type="ECO:0000256" key="6">
    <source>
        <dbReference type="SAM" id="MobiDB-lite"/>
    </source>
</evidence>
<dbReference type="PANTHER" id="PTHR13902">
    <property type="entry name" value="SERINE/THREONINE-PROTEIN KINASE WNK WITH NO LYSINE -RELATED"/>
    <property type="match status" value="1"/>
</dbReference>
<sequence length="639" mass="70973">MVGTSSSDEGAGLLEPHDPDVLEIDPTGRYIKAFDEVNGLEVAWSQVRIDEVLQSPDDLERLYSEVHLLRSLKHNNIVRFYNSWIDDKHRTVNMITELFTSGSLRQYCKKHKRINIKAIKGWARQILVGLNYLHNHSPPIIHRDLKCDNIFINGHQGEVKIGDLGLATLLKESNAKSVIGTPEFMAPELYDENYNELVDIYSFGMCMLELVTSEYPYSECRNSAQIFKKVSTGIKPFGLSKVKDPDVKSFIEKCLVPASQRLSAKELLMDPFLQANGSVTNRPLPLPDIVLPKFGAFENRCLMSEGPASARIGSIPMDSGGTSELPVTAVFYNNNADGGSPSPCVEIRRQKGSDIFFLRGEENDENSVSLVLRIADQSGRARNIHFIFYLSSDTAISVSTEMVEQLDLAQQNVKFIAEIIDLLLMTLVSDWKPCVPVDHLASPSVRWTHSSQQNSSGFAMFKNSSEGASQTAPKNAGTTSISRSTQRGNHDSTTLHKAWSHASFGFHDAITGDDTRSEMSYTSTTSNLPAKNMSTVSLASLVSAHSEFVDLGLTRAHGGSQSSFDYETEVSHDLESDGMMNSSSIHPRIVSSVSEPQDELKIELAKVEQQYQDAIKDLSERRYLAIVETRKRLAQKMPL</sequence>
<organism evidence="8 9">
    <name type="scientific">Stylosanthes scabra</name>
    <dbReference type="NCBI Taxonomy" id="79078"/>
    <lineage>
        <taxon>Eukaryota</taxon>
        <taxon>Viridiplantae</taxon>
        <taxon>Streptophyta</taxon>
        <taxon>Embryophyta</taxon>
        <taxon>Tracheophyta</taxon>
        <taxon>Spermatophyta</taxon>
        <taxon>Magnoliopsida</taxon>
        <taxon>eudicotyledons</taxon>
        <taxon>Gunneridae</taxon>
        <taxon>Pentapetalae</taxon>
        <taxon>rosids</taxon>
        <taxon>fabids</taxon>
        <taxon>Fabales</taxon>
        <taxon>Fabaceae</taxon>
        <taxon>Papilionoideae</taxon>
        <taxon>50 kb inversion clade</taxon>
        <taxon>dalbergioids sensu lato</taxon>
        <taxon>Dalbergieae</taxon>
        <taxon>Pterocarpus clade</taxon>
        <taxon>Stylosanthes</taxon>
    </lineage>
</organism>
<evidence type="ECO:0000256" key="1">
    <source>
        <dbReference type="ARBA" id="ARBA00012513"/>
    </source>
</evidence>
<dbReference type="InterPro" id="IPR000719">
    <property type="entry name" value="Prot_kinase_dom"/>
</dbReference>
<feature type="domain" description="Protein kinase" evidence="7">
    <location>
        <begin position="19"/>
        <end position="273"/>
    </location>
</feature>
<keyword evidence="8" id="KW-0808">Transferase</keyword>
<dbReference type="CDD" id="cd13983">
    <property type="entry name" value="STKc_WNK"/>
    <property type="match status" value="1"/>
</dbReference>
<dbReference type="PROSITE" id="PS00108">
    <property type="entry name" value="PROTEIN_KINASE_ST"/>
    <property type="match status" value="1"/>
</dbReference>
<evidence type="ECO:0000256" key="3">
    <source>
        <dbReference type="ARBA" id="ARBA00022777"/>
    </source>
</evidence>
<comment type="catalytic activity">
    <reaction evidence="4">
        <text>L-threonyl-[protein] + ATP = O-phospho-L-threonyl-[protein] + ADP + H(+)</text>
        <dbReference type="Rhea" id="RHEA:46608"/>
        <dbReference type="Rhea" id="RHEA-COMP:11060"/>
        <dbReference type="Rhea" id="RHEA-COMP:11605"/>
        <dbReference type="ChEBI" id="CHEBI:15378"/>
        <dbReference type="ChEBI" id="CHEBI:30013"/>
        <dbReference type="ChEBI" id="CHEBI:30616"/>
        <dbReference type="ChEBI" id="CHEBI:61977"/>
        <dbReference type="ChEBI" id="CHEBI:456216"/>
        <dbReference type="EC" id="2.7.11.1"/>
    </reaction>
</comment>
<accession>A0ABU6XS33</accession>
<evidence type="ECO:0000259" key="7">
    <source>
        <dbReference type="PROSITE" id="PS50011"/>
    </source>
</evidence>
<feature type="compositionally biased region" description="Polar residues" evidence="6">
    <location>
        <begin position="458"/>
        <end position="487"/>
    </location>
</feature>
<dbReference type="PROSITE" id="PS50011">
    <property type="entry name" value="PROTEIN_KINASE_DOM"/>
    <property type="match status" value="1"/>
</dbReference>
<reference evidence="8 9" key="1">
    <citation type="journal article" date="2023" name="Plants (Basel)">
        <title>Bridging the Gap: Combining Genomics and Transcriptomics Approaches to Understand Stylosanthes scabra, an Orphan Legume from the Brazilian Caatinga.</title>
        <authorList>
            <person name="Ferreira-Neto J.R.C."/>
            <person name="da Silva M.D."/>
            <person name="Binneck E."/>
            <person name="de Melo N.F."/>
            <person name="da Silva R.H."/>
            <person name="de Melo A.L.T.M."/>
            <person name="Pandolfi V."/>
            <person name="Bustamante F.O."/>
            <person name="Brasileiro-Vidal A.C."/>
            <person name="Benko-Iseppon A.M."/>
        </authorList>
    </citation>
    <scope>NUCLEOTIDE SEQUENCE [LARGE SCALE GENOMIC DNA]</scope>
    <source>
        <tissue evidence="8">Leaves</tissue>
    </source>
</reference>
<dbReference type="SMART" id="SM00220">
    <property type="entry name" value="S_TKc"/>
    <property type="match status" value="1"/>
</dbReference>
<proteinExistence type="predicted"/>
<evidence type="ECO:0000256" key="4">
    <source>
        <dbReference type="ARBA" id="ARBA00047899"/>
    </source>
</evidence>
<protein>
    <recommendedName>
        <fullName evidence="1">non-specific serine/threonine protein kinase</fullName>
        <ecNumber evidence="1">2.7.11.1</ecNumber>
    </recommendedName>
</protein>
<evidence type="ECO:0000256" key="5">
    <source>
        <dbReference type="ARBA" id="ARBA00048679"/>
    </source>
</evidence>
<keyword evidence="9" id="KW-1185">Reference proteome</keyword>
<evidence type="ECO:0000256" key="2">
    <source>
        <dbReference type="ARBA" id="ARBA00022527"/>
    </source>
</evidence>
<dbReference type="Pfam" id="PF00069">
    <property type="entry name" value="Pkinase"/>
    <property type="match status" value="1"/>
</dbReference>
<dbReference type="Gene3D" id="1.10.510.10">
    <property type="entry name" value="Transferase(Phosphotransferase) domain 1"/>
    <property type="match status" value="1"/>
</dbReference>
<comment type="catalytic activity">
    <reaction evidence="5">
        <text>L-seryl-[protein] + ATP = O-phospho-L-seryl-[protein] + ADP + H(+)</text>
        <dbReference type="Rhea" id="RHEA:17989"/>
        <dbReference type="Rhea" id="RHEA-COMP:9863"/>
        <dbReference type="Rhea" id="RHEA-COMP:11604"/>
        <dbReference type="ChEBI" id="CHEBI:15378"/>
        <dbReference type="ChEBI" id="CHEBI:29999"/>
        <dbReference type="ChEBI" id="CHEBI:30616"/>
        <dbReference type="ChEBI" id="CHEBI:83421"/>
        <dbReference type="ChEBI" id="CHEBI:456216"/>
        <dbReference type="EC" id="2.7.11.1"/>
    </reaction>
</comment>
<dbReference type="InterPro" id="IPR050588">
    <property type="entry name" value="WNK_Ser-Thr_kinase"/>
</dbReference>
<dbReference type="Gene3D" id="3.30.200.20">
    <property type="entry name" value="Phosphorylase Kinase, domain 1"/>
    <property type="match status" value="1"/>
</dbReference>
<dbReference type="Gene3D" id="3.10.20.90">
    <property type="entry name" value="Phosphatidylinositol 3-kinase Catalytic Subunit, Chain A, domain 1"/>
    <property type="match status" value="1"/>
</dbReference>
<name>A0ABU6XS33_9FABA</name>
<evidence type="ECO:0000313" key="8">
    <source>
        <dbReference type="EMBL" id="MED6200554.1"/>
    </source>
</evidence>
<keyword evidence="2" id="KW-0723">Serine/threonine-protein kinase</keyword>
<evidence type="ECO:0000313" key="9">
    <source>
        <dbReference type="Proteomes" id="UP001341840"/>
    </source>
</evidence>
<dbReference type="EMBL" id="JASCZI010212925">
    <property type="protein sequence ID" value="MED6200554.1"/>
    <property type="molecule type" value="Genomic_DNA"/>
</dbReference>
<feature type="region of interest" description="Disordered" evidence="6">
    <location>
        <begin position="1"/>
        <end position="20"/>
    </location>
</feature>